<evidence type="ECO:0000256" key="13">
    <source>
        <dbReference type="SAM" id="Phobius"/>
    </source>
</evidence>
<evidence type="ECO:0000256" key="2">
    <source>
        <dbReference type="ARBA" id="ARBA00004274"/>
    </source>
</evidence>
<sequence length="422" mass="46089">MSPARGEEARASSRCPEDDSYDSFEANLSLHPPSLDATEASRYVLRALRFYELLRAAPRLYEHAISLCVPTAVLNVGAERHQTCLFCDSGSRRSNGSHGLILNRIHDTHGQSHWRIPYADKITPEPILNKTGGRDTKADSIRNSYNSQFKVGIYGWRKKCLYILVMTLMLMMIVNLALTLWILKVLDFNSEGMGQLRIVPGGLQLLGQALVLDSLFASSIKSRRGQPINIESSRNFTISTRDSHGMTQTKLFLGHDRLEVSVGKLEVRDSRGGLVLGAERGAVTVGADNLVVASPAGASFTTAVQTPLVKSPPSKPLTLESPTRSLEMHAAQSISMESRAGDISASCLTTFRLRSIAGAIRLDAPSIYMPKLKSALPLPPSAHTHDPHHQNIYQLCACANGKLFLAPPHGVCAARDESLICR</sequence>
<evidence type="ECO:0000256" key="6">
    <source>
        <dbReference type="ARBA" id="ARBA00022692"/>
    </source>
</evidence>
<evidence type="ECO:0000256" key="10">
    <source>
        <dbReference type="ARBA" id="ARBA00023157"/>
    </source>
</evidence>
<keyword evidence="4" id="KW-1003">Cell membrane</keyword>
<keyword evidence="8 13" id="KW-1133">Transmembrane helix</keyword>
<keyword evidence="12" id="KW-0206">Cytoskeleton</keyword>
<comment type="caution">
    <text evidence="14">The sequence shown here is derived from an EMBL/GenBank/DDBJ whole genome shotgun (WGS) entry which is preliminary data.</text>
</comment>
<keyword evidence="7" id="KW-0735">Signal-anchor</keyword>
<keyword evidence="5" id="KW-0963">Cytoplasm</keyword>
<keyword evidence="11" id="KW-0325">Glycoprotein</keyword>
<dbReference type="PANTHER" id="PTHR12939:SF10">
    <property type="entry name" value="EG:4F1.1 PROTEIN"/>
    <property type="match status" value="1"/>
</dbReference>
<reference evidence="14" key="1">
    <citation type="submission" date="2021-09" db="EMBL/GenBank/DDBJ databases">
        <authorList>
            <person name="Martin H S."/>
        </authorList>
    </citation>
    <scope>NUCLEOTIDE SEQUENCE</scope>
</reference>
<dbReference type="PANTHER" id="PTHR12939">
    <property type="entry name" value="SARCOGLYCAN"/>
    <property type="match status" value="1"/>
</dbReference>
<dbReference type="Pfam" id="PF04790">
    <property type="entry name" value="Sarcoglycan_1"/>
    <property type="match status" value="1"/>
</dbReference>
<evidence type="ECO:0000256" key="8">
    <source>
        <dbReference type="ARBA" id="ARBA00022989"/>
    </source>
</evidence>
<evidence type="ECO:0000256" key="7">
    <source>
        <dbReference type="ARBA" id="ARBA00022968"/>
    </source>
</evidence>
<dbReference type="InterPro" id="IPR006875">
    <property type="entry name" value="Sarcoglycan"/>
</dbReference>
<dbReference type="EMBL" id="CAKASE010000049">
    <property type="protein sequence ID" value="CAG9563626.1"/>
    <property type="molecule type" value="Genomic_DNA"/>
</dbReference>
<evidence type="ECO:0000256" key="9">
    <source>
        <dbReference type="ARBA" id="ARBA00023136"/>
    </source>
</evidence>
<dbReference type="GO" id="GO:0016012">
    <property type="term" value="C:sarcoglycan complex"/>
    <property type="evidence" value="ECO:0007669"/>
    <property type="project" value="InterPro"/>
</dbReference>
<evidence type="ECO:0000256" key="4">
    <source>
        <dbReference type="ARBA" id="ARBA00022475"/>
    </source>
</evidence>
<evidence type="ECO:0000256" key="3">
    <source>
        <dbReference type="ARBA" id="ARBA00007574"/>
    </source>
</evidence>
<dbReference type="GO" id="GO:0060047">
    <property type="term" value="P:heart contraction"/>
    <property type="evidence" value="ECO:0007669"/>
    <property type="project" value="TreeGrafter"/>
</dbReference>
<evidence type="ECO:0000256" key="12">
    <source>
        <dbReference type="ARBA" id="ARBA00023212"/>
    </source>
</evidence>
<evidence type="ECO:0000313" key="15">
    <source>
        <dbReference type="Proteomes" id="UP000789524"/>
    </source>
</evidence>
<keyword evidence="6 13" id="KW-0812">Transmembrane</keyword>
<gene>
    <name evidence="14" type="ORF">DCHRY22_LOCUS4736</name>
</gene>
<dbReference type="GO" id="GO:0005856">
    <property type="term" value="C:cytoskeleton"/>
    <property type="evidence" value="ECO:0007669"/>
    <property type="project" value="UniProtKB-SubCell"/>
</dbReference>
<accession>A0A8J2QQJ8</accession>
<feature type="transmembrane region" description="Helical" evidence="13">
    <location>
        <begin position="160"/>
        <end position="183"/>
    </location>
</feature>
<keyword evidence="15" id="KW-1185">Reference proteome</keyword>
<protein>
    <submittedName>
        <fullName evidence="14">(African queen) hypothetical protein</fullName>
    </submittedName>
</protein>
<name>A0A8J2QQJ8_9NEOP</name>
<dbReference type="Proteomes" id="UP000789524">
    <property type="component" value="Unassembled WGS sequence"/>
</dbReference>
<dbReference type="InterPro" id="IPR039972">
    <property type="entry name" value="Sarcoglycan_gamma/delta/zeta"/>
</dbReference>
<evidence type="ECO:0000256" key="1">
    <source>
        <dbReference type="ARBA" id="ARBA00004245"/>
    </source>
</evidence>
<dbReference type="OrthoDB" id="8881719at2759"/>
<dbReference type="AlphaFoldDB" id="A0A8J2QQJ8"/>
<evidence type="ECO:0000256" key="11">
    <source>
        <dbReference type="ARBA" id="ARBA00023180"/>
    </source>
</evidence>
<proteinExistence type="inferred from homology"/>
<evidence type="ECO:0000256" key="5">
    <source>
        <dbReference type="ARBA" id="ARBA00022490"/>
    </source>
</evidence>
<evidence type="ECO:0000313" key="14">
    <source>
        <dbReference type="EMBL" id="CAG9563626.1"/>
    </source>
</evidence>
<dbReference type="GO" id="GO:0042383">
    <property type="term" value="C:sarcolemma"/>
    <property type="evidence" value="ECO:0007669"/>
    <property type="project" value="UniProtKB-SubCell"/>
</dbReference>
<keyword evidence="10" id="KW-1015">Disulfide bond</keyword>
<comment type="similarity">
    <text evidence="3">Belongs to the sarcoglycan beta/delta/gamma/zeta family.</text>
</comment>
<keyword evidence="9 13" id="KW-0472">Membrane</keyword>
<organism evidence="14 15">
    <name type="scientific">Danaus chrysippus</name>
    <name type="common">African queen</name>
    <dbReference type="NCBI Taxonomy" id="151541"/>
    <lineage>
        <taxon>Eukaryota</taxon>
        <taxon>Metazoa</taxon>
        <taxon>Ecdysozoa</taxon>
        <taxon>Arthropoda</taxon>
        <taxon>Hexapoda</taxon>
        <taxon>Insecta</taxon>
        <taxon>Pterygota</taxon>
        <taxon>Neoptera</taxon>
        <taxon>Endopterygota</taxon>
        <taxon>Lepidoptera</taxon>
        <taxon>Glossata</taxon>
        <taxon>Ditrysia</taxon>
        <taxon>Papilionoidea</taxon>
        <taxon>Nymphalidae</taxon>
        <taxon>Danainae</taxon>
        <taxon>Danaini</taxon>
        <taxon>Danaina</taxon>
        <taxon>Danaus</taxon>
        <taxon>Anosia</taxon>
    </lineage>
</organism>
<comment type="subcellular location">
    <subcellularLocation>
        <location evidence="2">Cell membrane</location>
        <location evidence="2">Sarcolemma</location>
        <topology evidence="2">Single-pass type II membrane protein</topology>
    </subcellularLocation>
    <subcellularLocation>
        <location evidence="1">Cytoplasm</location>
        <location evidence="1">Cytoskeleton</location>
    </subcellularLocation>
</comment>